<dbReference type="GO" id="GO:0016787">
    <property type="term" value="F:hydrolase activity"/>
    <property type="evidence" value="ECO:0007669"/>
    <property type="project" value="InterPro"/>
</dbReference>
<gene>
    <name evidence="5" type="primary">LOC104601063</name>
</gene>
<reference evidence="5" key="1">
    <citation type="submission" date="2025-08" db="UniProtKB">
        <authorList>
            <consortium name="RefSeq"/>
        </authorList>
    </citation>
    <scope>IDENTIFICATION</scope>
</reference>
<dbReference type="RefSeq" id="XP_010262559.1">
    <property type="nucleotide sequence ID" value="XM_010264257.2"/>
</dbReference>
<dbReference type="InParanoid" id="A0A1U8A5S1"/>
<dbReference type="KEGG" id="nnu:104601063"/>
<dbReference type="PANTHER" id="PTHR17630:SF44">
    <property type="entry name" value="PROTEIN AIM2"/>
    <property type="match status" value="1"/>
</dbReference>
<dbReference type="GO" id="GO:0005737">
    <property type="term" value="C:cytoplasm"/>
    <property type="evidence" value="ECO:0007669"/>
    <property type="project" value="UniProtKB-SubCell"/>
</dbReference>
<dbReference type="AlphaFoldDB" id="A0A1U8A5S1"/>
<dbReference type="FunCoup" id="A0A1U8A5S1">
    <property type="interactions" value="1671"/>
</dbReference>
<evidence type="ECO:0000313" key="5">
    <source>
        <dbReference type="RefSeq" id="XP_010262559.1"/>
    </source>
</evidence>
<accession>A0A1U8A5S1</accession>
<dbReference type="InterPro" id="IPR002925">
    <property type="entry name" value="Dienelactn_hydro"/>
</dbReference>
<dbReference type="eggNOG" id="KOG3043">
    <property type="taxonomic scope" value="Eukaryota"/>
</dbReference>
<evidence type="ECO:0000256" key="2">
    <source>
        <dbReference type="ARBA" id="ARBA00022490"/>
    </source>
</evidence>
<dbReference type="FunFam" id="3.40.50.1820:FF:000178">
    <property type="entry name" value="Carboxymethylenebutenolidase homolog"/>
    <property type="match status" value="1"/>
</dbReference>
<feature type="domain" description="Dienelactone hydrolase" evidence="3">
    <location>
        <begin position="28"/>
        <end position="237"/>
    </location>
</feature>
<dbReference type="InterPro" id="IPR029058">
    <property type="entry name" value="AB_hydrolase_fold"/>
</dbReference>
<dbReference type="PANTHER" id="PTHR17630">
    <property type="entry name" value="DIENELACTONE HYDROLASE"/>
    <property type="match status" value="1"/>
</dbReference>
<dbReference type="Pfam" id="PF01738">
    <property type="entry name" value="DLH"/>
    <property type="match status" value="1"/>
</dbReference>
<comment type="subcellular location">
    <subcellularLocation>
        <location evidence="1">Cytoplasm</location>
    </subcellularLocation>
</comment>
<dbReference type="OMA" id="GDNPHTP"/>
<keyword evidence="4" id="KW-1185">Reference proteome</keyword>
<dbReference type="OrthoDB" id="17560at2759"/>
<dbReference type="SUPFAM" id="SSF53474">
    <property type="entry name" value="alpha/beta-Hydrolases"/>
    <property type="match status" value="1"/>
</dbReference>
<protein>
    <submittedName>
        <fullName evidence="5">Endo-1,31,4-beta-D-glucanase-like</fullName>
    </submittedName>
</protein>
<dbReference type="Proteomes" id="UP000189703">
    <property type="component" value="Unplaced"/>
</dbReference>
<sequence length="238" mass="25748">MSGPQCCDNPPTLCSSCGEGSVLELGGLKAYVAGSQDSKRGILLVSDIFGYEAPNLRKLADKIAAAGFYVVVPDFLYGDPYVPDNAERPLPVWIKSHGPDKAFEDAKPVIDALKVKGITAIGAAGFCWGAKVVVQLARFDQIQAAVLLHASFVTVDDIKEVKVPIAVLGAEIDKMSPPELLKQFEEVLSSKSEVDGFVKIFPGVAHGWTVRYSAEDKAVVKSAEEAHRDMLEWFTKYC</sequence>
<evidence type="ECO:0000259" key="3">
    <source>
        <dbReference type="Pfam" id="PF01738"/>
    </source>
</evidence>
<evidence type="ECO:0000256" key="1">
    <source>
        <dbReference type="ARBA" id="ARBA00004496"/>
    </source>
</evidence>
<proteinExistence type="predicted"/>
<dbReference type="Gene3D" id="3.40.50.1820">
    <property type="entry name" value="alpha/beta hydrolase"/>
    <property type="match status" value="1"/>
</dbReference>
<keyword evidence="2" id="KW-0963">Cytoplasm</keyword>
<dbReference type="GeneID" id="104601063"/>
<evidence type="ECO:0000313" key="4">
    <source>
        <dbReference type="Proteomes" id="UP000189703"/>
    </source>
</evidence>
<organism evidence="4 5">
    <name type="scientific">Nelumbo nucifera</name>
    <name type="common">Sacred lotus</name>
    <dbReference type="NCBI Taxonomy" id="4432"/>
    <lineage>
        <taxon>Eukaryota</taxon>
        <taxon>Viridiplantae</taxon>
        <taxon>Streptophyta</taxon>
        <taxon>Embryophyta</taxon>
        <taxon>Tracheophyta</taxon>
        <taxon>Spermatophyta</taxon>
        <taxon>Magnoliopsida</taxon>
        <taxon>Proteales</taxon>
        <taxon>Nelumbonaceae</taxon>
        <taxon>Nelumbo</taxon>
    </lineage>
</organism>
<name>A0A1U8A5S1_NELNU</name>
<dbReference type="STRING" id="4432.A0A1U8A5S1"/>